<keyword evidence="3" id="KW-1185">Reference proteome</keyword>
<organism evidence="2 3">
    <name type="scientific">Fukomys damarensis</name>
    <name type="common">Damaraland mole rat</name>
    <name type="synonym">Cryptomys damarensis</name>
    <dbReference type="NCBI Taxonomy" id="885580"/>
    <lineage>
        <taxon>Eukaryota</taxon>
        <taxon>Metazoa</taxon>
        <taxon>Chordata</taxon>
        <taxon>Craniata</taxon>
        <taxon>Vertebrata</taxon>
        <taxon>Euteleostomi</taxon>
        <taxon>Mammalia</taxon>
        <taxon>Eutheria</taxon>
        <taxon>Euarchontoglires</taxon>
        <taxon>Glires</taxon>
        <taxon>Rodentia</taxon>
        <taxon>Hystricomorpha</taxon>
        <taxon>Bathyergidae</taxon>
        <taxon>Fukomys</taxon>
    </lineage>
</organism>
<evidence type="ECO:0000313" key="2">
    <source>
        <dbReference type="EMBL" id="KFO38106.1"/>
    </source>
</evidence>
<accession>A0A091EQU4</accession>
<sequence length="46" mass="5025">MESESDRADSRIFLGGLRLVTISKNEAQGSDEENVYNADLPNSKAP</sequence>
<reference evidence="2 3" key="1">
    <citation type="submission" date="2013-11" db="EMBL/GenBank/DDBJ databases">
        <title>The Damaraland mole rat (Fukomys damarensis) genome and evolution of African mole rats.</title>
        <authorList>
            <person name="Gladyshev V.N."/>
            <person name="Fang X."/>
        </authorList>
    </citation>
    <scope>NUCLEOTIDE SEQUENCE [LARGE SCALE GENOMIC DNA]</scope>
    <source>
        <tissue evidence="2">Liver</tissue>
    </source>
</reference>
<proteinExistence type="predicted"/>
<evidence type="ECO:0000256" key="1">
    <source>
        <dbReference type="SAM" id="MobiDB-lite"/>
    </source>
</evidence>
<gene>
    <name evidence="2" type="ORF">H920_00501</name>
</gene>
<name>A0A091EQU4_FUKDA</name>
<evidence type="ECO:0000313" key="3">
    <source>
        <dbReference type="Proteomes" id="UP000028990"/>
    </source>
</evidence>
<dbReference type="EMBL" id="KN120636">
    <property type="protein sequence ID" value="KFO38106.1"/>
    <property type="molecule type" value="Genomic_DNA"/>
</dbReference>
<feature type="region of interest" description="Disordered" evidence="1">
    <location>
        <begin position="25"/>
        <end position="46"/>
    </location>
</feature>
<dbReference type="AlphaFoldDB" id="A0A091EQU4"/>
<dbReference type="Proteomes" id="UP000028990">
    <property type="component" value="Unassembled WGS sequence"/>
</dbReference>
<protein>
    <submittedName>
        <fullName evidence="2">Uncharacterized protein</fullName>
    </submittedName>
</protein>